<accession>A0AAV7EFM4</accession>
<organism evidence="1 2">
    <name type="scientific">Aristolochia fimbriata</name>
    <name type="common">White veined hardy Dutchman's pipe vine</name>
    <dbReference type="NCBI Taxonomy" id="158543"/>
    <lineage>
        <taxon>Eukaryota</taxon>
        <taxon>Viridiplantae</taxon>
        <taxon>Streptophyta</taxon>
        <taxon>Embryophyta</taxon>
        <taxon>Tracheophyta</taxon>
        <taxon>Spermatophyta</taxon>
        <taxon>Magnoliopsida</taxon>
        <taxon>Magnoliidae</taxon>
        <taxon>Piperales</taxon>
        <taxon>Aristolochiaceae</taxon>
        <taxon>Aristolochia</taxon>
    </lineage>
</organism>
<sequence>MEQICVGEWGIGSGKGLFPGVYCASSVATGKELGPIELGSAIHLRLRCCRLGIRKRHTALQTGNSGSPRAGAPLKARSPACPYALVSF</sequence>
<gene>
    <name evidence="1" type="ORF">H6P81_013627</name>
</gene>
<proteinExistence type="predicted"/>
<dbReference type="Proteomes" id="UP000825729">
    <property type="component" value="Unassembled WGS sequence"/>
</dbReference>
<dbReference type="AlphaFoldDB" id="A0AAV7EFM4"/>
<dbReference type="EMBL" id="JAINDJ010000005">
    <property type="protein sequence ID" value="KAG9447499.1"/>
    <property type="molecule type" value="Genomic_DNA"/>
</dbReference>
<name>A0AAV7EFM4_ARIFI</name>
<protein>
    <submittedName>
        <fullName evidence="1">Uncharacterized protein</fullName>
    </submittedName>
</protein>
<evidence type="ECO:0000313" key="1">
    <source>
        <dbReference type="EMBL" id="KAG9447499.1"/>
    </source>
</evidence>
<evidence type="ECO:0000313" key="2">
    <source>
        <dbReference type="Proteomes" id="UP000825729"/>
    </source>
</evidence>
<comment type="caution">
    <text evidence="1">The sequence shown here is derived from an EMBL/GenBank/DDBJ whole genome shotgun (WGS) entry which is preliminary data.</text>
</comment>
<keyword evidence="2" id="KW-1185">Reference proteome</keyword>
<reference evidence="1 2" key="1">
    <citation type="submission" date="2021-07" db="EMBL/GenBank/DDBJ databases">
        <title>The Aristolochia fimbriata genome: insights into angiosperm evolution, floral development and chemical biosynthesis.</title>
        <authorList>
            <person name="Jiao Y."/>
        </authorList>
    </citation>
    <scope>NUCLEOTIDE SEQUENCE [LARGE SCALE GENOMIC DNA]</scope>
    <source>
        <strain evidence="1">IBCAS-2021</strain>
        <tissue evidence="1">Leaf</tissue>
    </source>
</reference>